<organism evidence="2 3">
    <name type="scientific">Prorocentrum cordatum</name>
    <dbReference type="NCBI Taxonomy" id="2364126"/>
    <lineage>
        <taxon>Eukaryota</taxon>
        <taxon>Sar</taxon>
        <taxon>Alveolata</taxon>
        <taxon>Dinophyceae</taxon>
        <taxon>Prorocentrales</taxon>
        <taxon>Prorocentraceae</taxon>
        <taxon>Prorocentrum</taxon>
    </lineage>
</organism>
<evidence type="ECO:0000256" key="1">
    <source>
        <dbReference type="SAM" id="MobiDB-lite"/>
    </source>
</evidence>
<feature type="compositionally biased region" description="Basic and acidic residues" evidence="1">
    <location>
        <begin position="139"/>
        <end position="154"/>
    </location>
</feature>
<proteinExistence type="predicted"/>
<sequence>MGGSRMAARREGAGTLEGNPLTGRRQRDRTLLGGVGHRAPIGDEWAMGRGGGGGGGGEQERSEHLEASQVWLEQAEAQRSHRTSDASPTMPPTPARPVRSIRSPLPPPNETNLPPGARGHPAQREQWRRARRPGTGARGDGRGRRGCLEEGRGE</sequence>
<comment type="caution">
    <text evidence="2">The sequence shown here is derived from an EMBL/GenBank/DDBJ whole genome shotgun (WGS) entry which is preliminary data.</text>
</comment>
<feature type="compositionally biased region" description="Gly residues" evidence="1">
    <location>
        <begin position="48"/>
        <end position="57"/>
    </location>
</feature>
<accession>A0ABN9UHU0</accession>
<evidence type="ECO:0000313" key="2">
    <source>
        <dbReference type="EMBL" id="CAK0857648.1"/>
    </source>
</evidence>
<evidence type="ECO:0000313" key="3">
    <source>
        <dbReference type="Proteomes" id="UP001189429"/>
    </source>
</evidence>
<keyword evidence="3" id="KW-1185">Reference proteome</keyword>
<dbReference type="Proteomes" id="UP001189429">
    <property type="component" value="Unassembled WGS sequence"/>
</dbReference>
<reference evidence="2" key="1">
    <citation type="submission" date="2023-10" db="EMBL/GenBank/DDBJ databases">
        <authorList>
            <person name="Chen Y."/>
            <person name="Shah S."/>
            <person name="Dougan E. K."/>
            <person name="Thang M."/>
            <person name="Chan C."/>
        </authorList>
    </citation>
    <scope>NUCLEOTIDE SEQUENCE [LARGE SCALE GENOMIC DNA]</scope>
</reference>
<feature type="region of interest" description="Disordered" evidence="1">
    <location>
        <begin position="1"/>
        <end position="154"/>
    </location>
</feature>
<gene>
    <name evidence="2" type="ORF">PCOR1329_LOCUS47703</name>
</gene>
<protein>
    <submittedName>
        <fullName evidence="2">Uncharacterized protein</fullName>
    </submittedName>
</protein>
<dbReference type="EMBL" id="CAUYUJ010015749">
    <property type="protein sequence ID" value="CAK0857648.1"/>
    <property type="molecule type" value="Genomic_DNA"/>
</dbReference>
<name>A0ABN9UHU0_9DINO</name>